<dbReference type="AlphaFoldDB" id="A0A139WM84"/>
<dbReference type="InParanoid" id="A0A139WM84"/>
<organism evidence="1 2">
    <name type="scientific">Tribolium castaneum</name>
    <name type="common">Red flour beetle</name>
    <dbReference type="NCBI Taxonomy" id="7070"/>
    <lineage>
        <taxon>Eukaryota</taxon>
        <taxon>Metazoa</taxon>
        <taxon>Ecdysozoa</taxon>
        <taxon>Arthropoda</taxon>
        <taxon>Hexapoda</taxon>
        <taxon>Insecta</taxon>
        <taxon>Pterygota</taxon>
        <taxon>Neoptera</taxon>
        <taxon>Endopterygota</taxon>
        <taxon>Coleoptera</taxon>
        <taxon>Polyphaga</taxon>
        <taxon>Cucujiformia</taxon>
        <taxon>Tenebrionidae</taxon>
        <taxon>Tenebrionidae incertae sedis</taxon>
        <taxon>Tribolium</taxon>
    </lineage>
</organism>
<evidence type="ECO:0000313" key="1">
    <source>
        <dbReference type="EMBL" id="KYB29149.1"/>
    </source>
</evidence>
<keyword evidence="2" id="KW-1185">Reference proteome</keyword>
<dbReference type="EMBL" id="KQ971312">
    <property type="protein sequence ID" value="KYB29149.1"/>
    <property type="molecule type" value="Genomic_DNA"/>
</dbReference>
<evidence type="ECO:0000313" key="2">
    <source>
        <dbReference type="Proteomes" id="UP000007266"/>
    </source>
</evidence>
<reference evidence="1 2" key="2">
    <citation type="journal article" date="2010" name="Nucleic Acids Res.">
        <title>BeetleBase in 2010: revisions to provide comprehensive genomic information for Tribolium castaneum.</title>
        <authorList>
            <person name="Kim H.S."/>
            <person name="Murphy T."/>
            <person name="Xia J."/>
            <person name="Caragea D."/>
            <person name="Park Y."/>
            <person name="Beeman R.W."/>
            <person name="Lorenzen M.D."/>
            <person name="Butcher S."/>
            <person name="Manak J.R."/>
            <person name="Brown S.J."/>
        </authorList>
    </citation>
    <scope>GENOME REANNOTATION</scope>
    <source>
        <strain evidence="1 2">Georgia GA2</strain>
    </source>
</reference>
<name>A0A139WM84_TRICA</name>
<gene>
    <name evidence="1" type="primary">AUGUSTUS-3.0.2_32099</name>
    <name evidence="1" type="ORF">TcasGA2_TC032099</name>
</gene>
<protein>
    <submittedName>
        <fullName evidence="1">Uncharacterized protein</fullName>
    </submittedName>
</protein>
<sequence>MHRGSEVIHITNRAFGAKPYQNRFLQSVRQSGHRPKSSRPAHDRVRVGCIERFPGLVLIRSRQDGLRLTAHWCMVRSPIVYARLARHDLPAAPLPKAPDPLDLRSNRRIRAIRAKSARTTSRDKAQFRAAF</sequence>
<accession>A0A139WM84</accession>
<dbReference type="Proteomes" id="UP000007266">
    <property type="component" value="Linkage group 2"/>
</dbReference>
<proteinExistence type="predicted"/>
<reference evidence="1 2" key="1">
    <citation type="journal article" date="2008" name="Nature">
        <title>The genome of the model beetle and pest Tribolium castaneum.</title>
        <authorList>
            <consortium name="Tribolium Genome Sequencing Consortium"/>
            <person name="Richards S."/>
            <person name="Gibbs R.A."/>
            <person name="Weinstock G.M."/>
            <person name="Brown S.J."/>
            <person name="Denell R."/>
            <person name="Beeman R.W."/>
            <person name="Gibbs R."/>
            <person name="Beeman R.W."/>
            <person name="Brown S.J."/>
            <person name="Bucher G."/>
            <person name="Friedrich M."/>
            <person name="Grimmelikhuijzen C.J."/>
            <person name="Klingler M."/>
            <person name="Lorenzen M."/>
            <person name="Richards S."/>
            <person name="Roth S."/>
            <person name="Schroder R."/>
            <person name="Tautz D."/>
            <person name="Zdobnov E.M."/>
            <person name="Muzny D."/>
            <person name="Gibbs R.A."/>
            <person name="Weinstock G.M."/>
            <person name="Attaway T."/>
            <person name="Bell S."/>
            <person name="Buhay C.J."/>
            <person name="Chandrabose M.N."/>
            <person name="Chavez D."/>
            <person name="Clerk-Blankenburg K.P."/>
            <person name="Cree A."/>
            <person name="Dao M."/>
            <person name="Davis C."/>
            <person name="Chacko J."/>
            <person name="Dinh H."/>
            <person name="Dugan-Rocha S."/>
            <person name="Fowler G."/>
            <person name="Garner T.T."/>
            <person name="Garnes J."/>
            <person name="Gnirke A."/>
            <person name="Hawes A."/>
            <person name="Hernandez J."/>
            <person name="Hines S."/>
            <person name="Holder M."/>
            <person name="Hume J."/>
            <person name="Jhangiani S.N."/>
            <person name="Joshi V."/>
            <person name="Khan Z.M."/>
            <person name="Jackson L."/>
            <person name="Kovar C."/>
            <person name="Kowis A."/>
            <person name="Lee S."/>
            <person name="Lewis L.R."/>
            <person name="Margolis J."/>
            <person name="Morgan M."/>
            <person name="Nazareth L.V."/>
            <person name="Nguyen N."/>
            <person name="Okwuonu G."/>
            <person name="Parker D."/>
            <person name="Richards S."/>
            <person name="Ruiz S.J."/>
            <person name="Santibanez J."/>
            <person name="Savard J."/>
            <person name="Scherer S.E."/>
            <person name="Schneider B."/>
            <person name="Sodergren E."/>
            <person name="Tautz D."/>
            <person name="Vattahil S."/>
            <person name="Villasana D."/>
            <person name="White C.S."/>
            <person name="Wright R."/>
            <person name="Park Y."/>
            <person name="Beeman R.W."/>
            <person name="Lord J."/>
            <person name="Oppert B."/>
            <person name="Lorenzen M."/>
            <person name="Brown S."/>
            <person name="Wang L."/>
            <person name="Savard J."/>
            <person name="Tautz D."/>
            <person name="Richards S."/>
            <person name="Weinstock G."/>
            <person name="Gibbs R.A."/>
            <person name="Liu Y."/>
            <person name="Worley K."/>
            <person name="Weinstock G."/>
            <person name="Elsik C.G."/>
            <person name="Reese J.T."/>
            <person name="Elhaik E."/>
            <person name="Landan G."/>
            <person name="Graur D."/>
            <person name="Arensburger P."/>
            <person name="Atkinson P."/>
            <person name="Beeman R.W."/>
            <person name="Beidler J."/>
            <person name="Brown S.J."/>
            <person name="Demuth J.P."/>
            <person name="Drury D.W."/>
            <person name="Du Y.Z."/>
            <person name="Fujiwara H."/>
            <person name="Lorenzen M."/>
            <person name="Maselli V."/>
            <person name="Osanai M."/>
            <person name="Park Y."/>
            <person name="Robertson H.M."/>
            <person name="Tu Z."/>
            <person name="Wang J.J."/>
            <person name="Wang S."/>
            <person name="Richards S."/>
            <person name="Song H."/>
            <person name="Zhang L."/>
            <person name="Sodergren E."/>
            <person name="Werner D."/>
            <person name="Stanke M."/>
            <person name="Morgenstern B."/>
            <person name="Solovyev V."/>
            <person name="Kosarev P."/>
            <person name="Brown G."/>
            <person name="Chen H.C."/>
            <person name="Ermolaeva O."/>
            <person name="Hlavina W."/>
            <person name="Kapustin Y."/>
            <person name="Kiryutin B."/>
            <person name="Kitts P."/>
            <person name="Maglott D."/>
            <person name="Pruitt K."/>
            <person name="Sapojnikov V."/>
            <person name="Souvorov A."/>
            <person name="Mackey A.J."/>
            <person name="Waterhouse R.M."/>
            <person name="Wyder S."/>
            <person name="Zdobnov E.M."/>
            <person name="Zdobnov E.M."/>
            <person name="Wyder S."/>
            <person name="Kriventseva E.V."/>
            <person name="Kadowaki T."/>
            <person name="Bork P."/>
            <person name="Aranda M."/>
            <person name="Bao R."/>
            <person name="Beermann A."/>
            <person name="Berns N."/>
            <person name="Bolognesi R."/>
            <person name="Bonneton F."/>
            <person name="Bopp D."/>
            <person name="Brown S.J."/>
            <person name="Bucher G."/>
            <person name="Butts T."/>
            <person name="Chaumot A."/>
            <person name="Denell R.E."/>
            <person name="Ferrier D.E."/>
            <person name="Friedrich M."/>
            <person name="Gordon C.M."/>
            <person name="Jindra M."/>
            <person name="Klingler M."/>
            <person name="Lan Q."/>
            <person name="Lattorff H.M."/>
            <person name="Laudet V."/>
            <person name="von Levetsow C."/>
            <person name="Liu Z."/>
            <person name="Lutz R."/>
            <person name="Lynch J.A."/>
            <person name="da Fonseca R.N."/>
            <person name="Posnien N."/>
            <person name="Reuter R."/>
            <person name="Roth S."/>
            <person name="Savard J."/>
            <person name="Schinko J.B."/>
            <person name="Schmitt C."/>
            <person name="Schoppmeier M."/>
            <person name="Schroder R."/>
            <person name="Shippy T.D."/>
            <person name="Simonnet F."/>
            <person name="Marques-Souza H."/>
            <person name="Tautz D."/>
            <person name="Tomoyasu Y."/>
            <person name="Trauner J."/>
            <person name="Van der Zee M."/>
            <person name="Vervoort M."/>
            <person name="Wittkopp N."/>
            <person name="Wimmer E.A."/>
            <person name="Yang X."/>
            <person name="Jones A.K."/>
            <person name="Sattelle D.B."/>
            <person name="Ebert P.R."/>
            <person name="Nelson D."/>
            <person name="Scott J.G."/>
            <person name="Beeman R.W."/>
            <person name="Muthukrishnan S."/>
            <person name="Kramer K.J."/>
            <person name="Arakane Y."/>
            <person name="Beeman R.W."/>
            <person name="Zhu Q."/>
            <person name="Hogenkamp D."/>
            <person name="Dixit R."/>
            <person name="Oppert B."/>
            <person name="Jiang H."/>
            <person name="Zou Z."/>
            <person name="Marshall J."/>
            <person name="Elpidina E."/>
            <person name="Vinokurov K."/>
            <person name="Oppert C."/>
            <person name="Zou Z."/>
            <person name="Evans J."/>
            <person name="Lu Z."/>
            <person name="Zhao P."/>
            <person name="Sumathipala N."/>
            <person name="Altincicek B."/>
            <person name="Vilcinskas A."/>
            <person name="Williams M."/>
            <person name="Hultmark D."/>
            <person name="Hetru C."/>
            <person name="Jiang H."/>
            <person name="Grimmelikhuijzen C.J."/>
            <person name="Hauser F."/>
            <person name="Cazzamali G."/>
            <person name="Williamson M."/>
            <person name="Park Y."/>
            <person name="Li B."/>
            <person name="Tanaka Y."/>
            <person name="Predel R."/>
            <person name="Neupert S."/>
            <person name="Schachtner J."/>
            <person name="Verleyen P."/>
            <person name="Raible F."/>
            <person name="Bork P."/>
            <person name="Friedrich M."/>
            <person name="Walden K.K."/>
            <person name="Robertson H.M."/>
            <person name="Angeli S."/>
            <person name="Foret S."/>
            <person name="Bucher G."/>
            <person name="Schuetz S."/>
            <person name="Maleszka R."/>
            <person name="Wimmer E.A."/>
            <person name="Beeman R.W."/>
            <person name="Lorenzen M."/>
            <person name="Tomoyasu Y."/>
            <person name="Miller S.C."/>
            <person name="Grossmann D."/>
            <person name="Bucher G."/>
        </authorList>
    </citation>
    <scope>NUCLEOTIDE SEQUENCE [LARGE SCALE GENOMIC DNA]</scope>
    <source>
        <strain evidence="1 2">Georgia GA2</strain>
    </source>
</reference>